<keyword evidence="3" id="KW-1133">Transmembrane helix</keyword>
<evidence type="ECO:0000259" key="4">
    <source>
        <dbReference type="PROSITE" id="PS50111"/>
    </source>
</evidence>
<dbReference type="SMART" id="SM00283">
    <property type="entry name" value="MA"/>
    <property type="match status" value="1"/>
</dbReference>
<evidence type="ECO:0000256" key="2">
    <source>
        <dbReference type="PROSITE-ProRule" id="PRU00284"/>
    </source>
</evidence>
<keyword evidence="3" id="KW-0472">Membrane</keyword>
<dbReference type="SUPFAM" id="SSF58104">
    <property type="entry name" value="Methyl-accepting chemotaxis protein (MCP) signaling domain"/>
    <property type="match status" value="1"/>
</dbReference>
<proteinExistence type="predicted"/>
<keyword evidence="6" id="KW-1185">Reference proteome</keyword>
<feature type="domain" description="Methyl-accepting transducer" evidence="4">
    <location>
        <begin position="182"/>
        <end position="258"/>
    </location>
</feature>
<evidence type="ECO:0000313" key="6">
    <source>
        <dbReference type="Proteomes" id="UP000248259"/>
    </source>
</evidence>
<evidence type="ECO:0000256" key="1">
    <source>
        <dbReference type="ARBA" id="ARBA00023224"/>
    </source>
</evidence>
<keyword evidence="3" id="KW-0812">Transmembrane</keyword>
<evidence type="ECO:0000313" key="5">
    <source>
        <dbReference type="EMBL" id="PZA14497.1"/>
    </source>
</evidence>
<dbReference type="GO" id="GO:0007165">
    <property type="term" value="P:signal transduction"/>
    <property type="evidence" value="ECO:0007669"/>
    <property type="project" value="UniProtKB-KW"/>
</dbReference>
<keyword evidence="1 2" id="KW-0807">Transducer</keyword>
<dbReference type="GO" id="GO:0016020">
    <property type="term" value="C:membrane"/>
    <property type="evidence" value="ECO:0007669"/>
    <property type="project" value="InterPro"/>
</dbReference>
<reference evidence="5 6" key="1">
    <citation type="submission" date="2018-06" db="EMBL/GenBank/DDBJ databases">
        <title>Azoarcus communis strain SWub3 genome.</title>
        <authorList>
            <person name="Zorraquino Salvo V."/>
            <person name="Toubiana D."/>
            <person name="Blumwald E."/>
        </authorList>
    </citation>
    <scope>NUCLEOTIDE SEQUENCE [LARGE SCALE GENOMIC DNA]</scope>
    <source>
        <strain evidence="5 6">SWub3</strain>
    </source>
</reference>
<dbReference type="PANTHER" id="PTHR32089">
    <property type="entry name" value="METHYL-ACCEPTING CHEMOTAXIS PROTEIN MCPB"/>
    <property type="match status" value="1"/>
</dbReference>
<dbReference type="OrthoDB" id="8559696at2"/>
<dbReference type="PROSITE" id="PS50111">
    <property type="entry name" value="CHEMOTAXIS_TRANSDUC_2"/>
    <property type="match status" value="1"/>
</dbReference>
<dbReference type="Proteomes" id="UP000248259">
    <property type="component" value="Unassembled WGS sequence"/>
</dbReference>
<evidence type="ECO:0000256" key="3">
    <source>
        <dbReference type="SAM" id="Phobius"/>
    </source>
</evidence>
<sequence length="394" mass="41605">MKASDTLSNRRGAALLLAGAVLLAGLAAMAWAGVGVVGLAVAAVQAGVLIGVLIWATAPWLPARTVDKPVEPADAQGMLSGLIAETGGKLQPCLNESSDEIRRVDALLQSAITDLVAAFGRLEAQASAQRGLIDRLIRDNPPSQQKDETFEGFIQEISSTLASFIDDDSNHGQHASGLVGQIEAVSSSIDSVTRNLGDIENIAKQTNLLALNAAIEAARAGDAGRGFAVVADEVRTLSERTNQFSLAIRTVIDTIERELAGVSEAARTLAGADDAQTLPPRQQLQDMITALRHVCEERKAMVIEVSGIASELEGGIRQAMVGLQFQDMSTQLLSLTNQRLQAMSQVAQALAAVRNDASAARADALRRALEQLDAKAFRKPVTQNSMRAGGIELF</sequence>
<feature type="transmembrane region" description="Helical" evidence="3">
    <location>
        <begin position="42"/>
        <end position="61"/>
    </location>
</feature>
<dbReference type="Pfam" id="PF00015">
    <property type="entry name" value="MCPsignal"/>
    <property type="match status" value="1"/>
</dbReference>
<accession>A0A323UQ82</accession>
<comment type="caution">
    <text evidence="5">The sequence shown here is derived from an EMBL/GenBank/DDBJ whole genome shotgun (WGS) entry which is preliminary data.</text>
</comment>
<dbReference type="EMBL" id="QKOE01000029">
    <property type="protein sequence ID" value="PZA14497.1"/>
    <property type="molecule type" value="Genomic_DNA"/>
</dbReference>
<organism evidence="5 6">
    <name type="scientific">Parazoarcus communis SWub3 = DSM 12120</name>
    <dbReference type="NCBI Taxonomy" id="1121029"/>
    <lineage>
        <taxon>Bacteria</taxon>
        <taxon>Pseudomonadati</taxon>
        <taxon>Pseudomonadota</taxon>
        <taxon>Betaproteobacteria</taxon>
        <taxon>Rhodocyclales</taxon>
        <taxon>Zoogloeaceae</taxon>
        <taxon>Parazoarcus</taxon>
    </lineage>
</organism>
<dbReference type="InterPro" id="IPR004089">
    <property type="entry name" value="MCPsignal_dom"/>
</dbReference>
<protein>
    <recommendedName>
        <fullName evidence="4">Methyl-accepting transducer domain-containing protein</fullName>
    </recommendedName>
</protein>
<dbReference type="Gene3D" id="1.10.287.950">
    <property type="entry name" value="Methyl-accepting chemotaxis protein"/>
    <property type="match status" value="1"/>
</dbReference>
<dbReference type="AlphaFoldDB" id="A0A323UQ82"/>
<gene>
    <name evidence="5" type="ORF">DNK49_21420</name>
</gene>
<dbReference type="PANTHER" id="PTHR32089:SF112">
    <property type="entry name" value="LYSOZYME-LIKE PROTEIN-RELATED"/>
    <property type="match status" value="1"/>
</dbReference>
<name>A0A323UQ82_9RHOO</name>